<dbReference type="InterPro" id="IPR011037">
    <property type="entry name" value="Pyrv_Knase-like_insert_dom_sf"/>
</dbReference>
<feature type="domain" description="MOSC" evidence="2">
    <location>
        <begin position="211"/>
        <end position="367"/>
    </location>
</feature>
<dbReference type="SUPFAM" id="SSF141673">
    <property type="entry name" value="MOSC N-terminal domain-like"/>
    <property type="match status" value="1"/>
</dbReference>
<reference evidence="3 4" key="1">
    <citation type="submission" date="2020-04" db="EMBL/GenBank/DDBJ databases">
        <authorList>
            <person name="Wallbank WR R."/>
            <person name="Pardo Diaz C."/>
            <person name="Kozak K."/>
            <person name="Martin S."/>
            <person name="Jiggins C."/>
            <person name="Moest M."/>
            <person name="Warren A I."/>
            <person name="Byers J.R.P. K."/>
            <person name="Montejo-Kovacevich G."/>
            <person name="Yen C E."/>
        </authorList>
    </citation>
    <scope>NUCLEOTIDE SEQUENCE [LARGE SCALE GENOMIC DNA]</scope>
</reference>
<evidence type="ECO:0000313" key="3">
    <source>
        <dbReference type="EMBL" id="CAB3246078.1"/>
    </source>
</evidence>
<accession>A0A8S1AB98</accession>
<dbReference type="PANTHER" id="PTHR14237:SF19">
    <property type="entry name" value="MITOCHONDRIAL AMIDOXIME REDUCING COMPONENT 1"/>
    <property type="match status" value="1"/>
</dbReference>
<evidence type="ECO:0000259" key="2">
    <source>
        <dbReference type="PROSITE" id="PS51340"/>
    </source>
</evidence>
<dbReference type="GO" id="GO:0003824">
    <property type="term" value="F:catalytic activity"/>
    <property type="evidence" value="ECO:0007669"/>
    <property type="project" value="InterPro"/>
</dbReference>
<name>A0A8S1AB98_ARCPL</name>
<dbReference type="SUPFAM" id="SSF50800">
    <property type="entry name" value="PK beta-barrel domain-like"/>
    <property type="match status" value="1"/>
</dbReference>
<dbReference type="GO" id="GO:0030151">
    <property type="term" value="F:molybdenum ion binding"/>
    <property type="evidence" value="ECO:0007669"/>
    <property type="project" value="InterPro"/>
</dbReference>
<dbReference type="EMBL" id="CADEBC010000525">
    <property type="protein sequence ID" value="CAB3246078.1"/>
    <property type="molecule type" value="Genomic_DNA"/>
</dbReference>
<keyword evidence="4" id="KW-1185">Reference proteome</keyword>
<evidence type="ECO:0000313" key="4">
    <source>
        <dbReference type="Proteomes" id="UP000494106"/>
    </source>
</evidence>
<keyword evidence="1" id="KW-0472">Membrane</keyword>
<keyword evidence="1" id="KW-1133">Transmembrane helix</keyword>
<dbReference type="PANTHER" id="PTHR14237">
    <property type="entry name" value="MOLYBDOPTERIN COFACTOR SULFURASE MOSC"/>
    <property type="match status" value="1"/>
</dbReference>
<comment type="caution">
    <text evidence="3">The sequence shown here is derived from an EMBL/GenBank/DDBJ whole genome shotgun (WGS) entry which is preliminary data.</text>
</comment>
<gene>
    <name evidence="3" type="ORF">APLA_LOCUS10722</name>
</gene>
<dbReference type="Proteomes" id="UP000494106">
    <property type="component" value="Unassembled WGS sequence"/>
</dbReference>
<dbReference type="AlphaFoldDB" id="A0A8S1AB98"/>
<dbReference type="Pfam" id="PF03473">
    <property type="entry name" value="MOSC"/>
    <property type="match status" value="1"/>
</dbReference>
<dbReference type="Pfam" id="PF03476">
    <property type="entry name" value="MOSC_N"/>
    <property type="match status" value="1"/>
</dbReference>
<dbReference type="PROSITE" id="PS51340">
    <property type="entry name" value="MOSC"/>
    <property type="match status" value="1"/>
</dbReference>
<dbReference type="GO" id="GO:0030170">
    <property type="term" value="F:pyridoxal phosphate binding"/>
    <property type="evidence" value="ECO:0007669"/>
    <property type="project" value="InterPro"/>
</dbReference>
<dbReference type="InterPro" id="IPR005302">
    <property type="entry name" value="MoCF_Sase_C"/>
</dbReference>
<proteinExistence type="predicted"/>
<protein>
    <recommendedName>
        <fullName evidence="2">MOSC domain-containing protein</fullName>
    </recommendedName>
</protein>
<sequence length="368" mass="41588">MLWQWCPKACVGLVGSTWQSVARSSGPILAAAMCTAGFICGVYHAYHLYQAKKRKEYVDSLPEEWVQVGYVKGLNAYPVKSCTGVPLNNAECSPLGLRDDFIRDRILMVVTAEDNVVIRFKAYPELIRIKPTFKKSILTLKHPKMQPIVIDLKKVKAKEKTTRATISSACVPVYDCGDEVNEWITKCLDDKDTKFRLVYYASENSRERAGDVTRWPNIYDVLRPTDTGAFADEVTYHVLNEASVDDLNFRLKSRGKELQVDETRFRANIYVSGCKPFDEDNWKYVKIGENVFQVIKPCIRCIATVVNPETGVRDKSLEPLETLRSYRQATDPDVRKEAGNAPLMGIHMALRSEPGGIISLNNPIYVAY</sequence>
<keyword evidence="1" id="KW-0812">Transmembrane</keyword>
<evidence type="ECO:0000256" key="1">
    <source>
        <dbReference type="SAM" id="Phobius"/>
    </source>
</evidence>
<organism evidence="3 4">
    <name type="scientific">Arctia plantaginis</name>
    <name type="common">Wood tiger moth</name>
    <name type="synonym">Phalaena plantaginis</name>
    <dbReference type="NCBI Taxonomy" id="874455"/>
    <lineage>
        <taxon>Eukaryota</taxon>
        <taxon>Metazoa</taxon>
        <taxon>Ecdysozoa</taxon>
        <taxon>Arthropoda</taxon>
        <taxon>Hexapoda</taxon>
        <taxon>Insecta</taxon>
        <taxon>Pterygota</taxon>
        <taxon>Neoptera</taxon>
        <taxon>Endopterygota</taxon>
        <taxon>Lepidoptera</taxon>
        <taxon>Glossata</taxon>
        <taxon>Ditrysia</taxon>
        <taxon>Noctuoidea</taxon>
        <taxon>Erebidae</taxon>
        <taxon>Arctiinae</taxon>
        <taxon>Arctia</taxon>
    </lineage>
</organism>
<dbReference type="OrthoDB" id="17255at2759"/>
<dbReference type="InterPro" id="IPR005303">
    <property type="entry name" value="MOCOS_middle"/>
</dbReference>
<feature type="transmembrane region" description="Helical" evidence="1">
    <location>
        <begin position="28"/>
        <end position="46"/>
    </location>
</feature>